<dbReference type="PANTHER" id="PTHR12838:SF0">
    <property type="entry name" value="U3 SMALL NUCLEOLAR RNA-ASSOCIATED PROTEIN 11-RELATED"/>
    <property type="match status" value="1"/>
</dbReference>
<organism evidence="7 8">
    <name type="scientific">Mycena belliarum</name>
    <dbReference type="NCBI Taxonomy" id="1033014"/>
    <lineage>
        <taxon>Eukaryota</taxon>
        <taxon>Fungi</taxon>
        <taxon>Dikarya</taxon>
        <taxon>Basidiomycota</taxon>
        <taxon>Agaricomycotina</taxon>
        <taxon>Agaricomycetes</taxon>
        <taxon>Agaricomycetidae</taxon>
        <taxon>Agaricales</taxon>
        <taxon>Marasmiineae</taxon>
        <taxon>Mycenaceae</taxon>
        <taxon>Mycena</taxon>
    </lineage>
</organism>
<evidence type="ECO:0000256" key="6">
    <source>
        <dbReference type="SAM" id="MobiDB-lite"/>
    </source>
</evidence>
<accession>A0AAD6ULQ6</accession>
<evidence type="ECO:0000256" key="2">
    <source>
        <dbReference type="ARBA" id="ARBA00004604"/>
    </source>
</evidence>
<evidence type="ECO:0000256" key="5">
    <source>
        <dbReference type="ARBA" id="ARBA00023242"/>
    </source>
</evidence>
<comment type="caution">
    <text evidence="7">The sequence shown here is derived from an EMBL/GenBank/DDBJ whole genome shotgun (WGS) entry which is preliminary data.</text>
</comment>
<evidence type="ECO:0000256" key="4">
    <source>
        <dbReference type="ARBA" id="ARBA00022552"/>
    </source>
</evidence>
<feature type="region of interest" description="Disordered" evidence="6">
    <location>
        <begin position="297"/>
        <end position="318"/>
    </location>
</feature>
<keyword evidence="4" id="KW-0698">rRNA processing</keyword>
<keyword evidence="5" id="KW-0539">Nucleus</keyword>
<dbReference type="InterPro" id="IPR007144">
    <property type="entry name" value="SSU_processome_Utp11"/>
</dbReference>
<dbReference type="EMBL" id="JARJCN010000002">
    <property type="protein sequence ID" value="KAJ7103305.1"/>
    <property type="molecule type" value="Genomic_DNA"/>
</dbReference>
<comment type="function">
    <text evidence="1">Involved in nucleolar processing of pre-18S ribosomal RNA.</text>
</comment>
<comment type="similarity">
    <text evidence="3">Belongs to the UTP11 family.</text>
</comment>
<feature type="region of interest" description="Disordered" evidence="6">
    <location>
        <begin position="179"/>
        <end position="200"/>
    </location>
</feature>
<sequence length="340" mass="38263">MPLKNSIHRRNHKERSQLAHRSRLGILEKHADYVKRARDYHSKQDRLTRLKQKVAERNKDEFYFSMSKQTTKGGVHIADRGNVALPQDMVKVLKTQDENYVRTMRAAGLKKIDKIKAHLMAMADLLTPGTSEIDGDTDGLDAGEIETLQKAGILSTRKGKGRAPKHIVFVQDEDEARQYASSSQTALELSAPPPASAAADLDEPMDLGWALPAAKSRPRKAAAPQQDVQDAQAVAEIRADEHRARAAAARTRLLKELSARLHRDTQLRYAEREFELQRALMGKGARKKIAGVEAVEGARDDAEDEDEVDARRGKRRAPVRAVDEKTYKPRVYKWRLERKG</sequence>
<evidence type="ECO:0000256" key="1">
    <source>
        <dbReference type="ARBA" id="ARBA00004099"/>
    </source>
</evidence>
<comment type="subcellular location">
    <subcellularLocation>
        <location evidence="2">Nucleus</location>
        <location evidence="2">Nucleolus</location>
    </subcellularLocation>
</comment>
<evidence type="ECO:0000313" key="8">
    <source>
        <dbReference type="Proteomes" id="UP001222325"/>
    </source>
</evidence>
<gene>
    <name evidence="7" type="ORF">B0H15DRAFT_874748</name>
</gene>
<evidence type="ECO:0000256" key="3">
    <source>
        <dbReference type="ARBA" id="ARBA00008105"/>
    </source>
</evidence>
<evidence type="ECO:0000313" key="7">
    <source>
        <dbReference type="EMBL" id="KAJ7103305.1"/>
    </source>
</evidence>
<reference evidence="7" key="1">
    <citation type="submission" date="2023-03" db="EMBL/GenBank/DDBJ databases">
        <title>Massive genome expansion in bonnet fungi (Mycena s.s.) driven by repeated elements and novel gene families across ecological guilds.</title>
        <authorList>
            <consortium name="Lawrence Berkeley National Laboratory"/>
            <person name="Harder C.B."/>
            <person name="Miyauchi S."/>
            <person name="Viragh M."/>
            <person name="Kuo A."/>
            <person name="Thoen E."/>
            <person name="Andreopoulos B."/>
            <person name="Lu D."/>
            <person name="Skrede I."/>
            <person name="Drula E."/>
            <person name="Henrissat B."/>
            <person name="Morin E."/>
            <person name="Kohler A."/>
            <person name="Barry K."/>
            <person name="LaButti K."/>
            <person name="Morin E."/>
            <person name="Salamov A."/>
            <person name="Lipzen A."/>
            <person name="Mereny Z."/>
            <person name="Hegedus B."/>
            <person name="Baldrian P."/>
            <person name="Stursova M."/>
            <person name="Weitz H."/>
            <person name="Taylor A."/>
            <person name="Grigoriev I.V."/>
            <person name="Nagy L.G."/>
            <person name="Martin F."/>
            <person name="Kauserud H."/>
        </authorList>
    </citation>
    <scope>NUCLEOTIDE SEQUENCE</scope>
    <source>
        <strain evidence="7">CBHHK173m</strain>
    </source>
</reference>
<dbReference type="Pfam" id="PF03998">
    <property type="entry name" value="Utp11"/>
    <property type="match status" value="1"/>
</dbReference>
<dbReference type="PANTHER" id="PTHR12838">
    <property type="entry name" value="U3 SMALL NUCLEOLAR RNA-ASSOCIATED PROTEIN 11"/>
    <property type="match status" value="1"/>
</dbReference>
<dbReference type="Proteomes" id="UP001222325">
    <property type="component" value="Unassembled WGS sequence"/>
</dbReference>
<protein>
    <submittedName>
        <fullName evidence="7">U3 small nucleolar RNA-associated protein 11</fullName>
    </submittedName>
</protein>
<name>A0AAD6ULQ6_9AGAR</name>
<dbReference type="GO" id="GO:0032040">
    <property type="term" value="C:small-subunit processome"/>
    <property type="evidence" value="ECO:0007669"/>
    <property type="project" value="InterPro"/>
</dbReference>
<proteinExistence type="inferred from homology"/>
<keyword evidence="8" id="KW-1185">Reference proteome</keyword>
<dbReference type="GO" id="GO:0006364">
    <property type="term" value="P:rRNA processing"/>
    <property type="evidence" value="ECO:0007669"/>
    <property type="project" value="UniProtKB-KW"/>
</dbReference>
<dbReference type="AlphaFoldDB" id="A0AAD6ULQ6"/>